<proteinExistence type="predicted"/>
<dbReference type="Proteomes" id="UP000217257">
    <property type="component" value="Chromosome"/>
</dbReference>
<organism evidence="2 3">
    <name type="scientific">Cystobacter fuscus</name>
    <dbReference type="NCBI Taxonomy" id="43"/>
    <lineage>
        <taxon>Bacteria</taxon>
        <taxon>Pseudomonadati</taxon>
        <taxon>Myxococcota</taxon>
        <taxon>Myxococcia</taxon>
        <taxon>Myxococcales</taxon>
        <taxon>Cystobacterineae</taxon>
        <taxon>Archangiaceae</taxon>
        <taxon>Cystobacter</taxon>
    </lineage>
</organism>
<dbReference type="InterPro" id="IPR012347">
    <property type="entry name" value="Ferritin-like"/>
</dbReference>
<dbReference type="NCBIfam" id="TIGR02284">
    <property type="entry name" value="PA2169 family four-helix-bundle protein"/>
    <property type="match status" value="1"/>
</dbReference>
<dbReference type="EMBL" id="CP022098">
    <property type="protein sequence ID" value="ATB41488.1"/>
    <property type="molecule type" value="Genomic_DNA"/>
</dbReference>
<protein>
    <submittedName>
        <fullName evidence="2">Ferritin</fullName>
    </submittedName>
</protein>
<gene>
    <name evidence="2" type="ORF">CYFUS_006954</name>
</gene>
<dbReference type="Pfam" id="PF09537">
    <property type="entry name" value="DUF2383"/>
    <property type="match status" value="1"/>
</dbReference>
<dbReference type="CDD" id="cd00657">
    <property type="entry name" value="Ferritin_like"/>
    <property type="match status" value="1"/>
</dbReference>
<sequence length="155" mass="17812">MAAMDMNKMIKQLNDLIALDIDAVGAYEAAINRIDVESLRMNLREFQQDHERHIRDLSQVVRTLGGTPRQKPDAKGFILKGFTAVTSMMGTEAALQAMRGNENLTNRTYRNALNEEWGPEARAIIERNYMDEQRHLAFIEDVLRTRPWEQTPVQP</sequence>
<dbReference type="SUPFAM" id="SSF47240">
    <property type="entry name" value="Ferritin-like"/>
    <property type="match status" value="1"/>
</dbReference>
<dbReference type="RefSeq" id="WP_198316247.1">
    <property type="nucleotide sequence ID" value="NZ_CP022098.1"/>
</dbReference>
<dbReference type="Gene3D" id="1.20.1260.10">
    <property type="match status" value="1"/>
</dbReference>
<dbReference type="InterPro" id="IPR011971">
    <property type="entry name" value="CHP02284"/>
</dbReference>
<reference evidence="2 3" key="1">
    <citation type="submission" date="2017-06" db="EMBL/GenBank/DDBJ databases">
        <title>Sequencing and comparative analysis of myxobacterial genomes.</title>
        <authorList>
            <person name="Rupp O."/>
            <person name="Goesmann A."/>
            <person name="Sogaard-Andersen L."/>
        </authorList>
    </citation>
    <scope>NUCLEOTIDE SEQUENCE [LARGE SCALE GENOMIC DNA]</scope>
    <source>
        <strain evidence="2 3">DSM 52655</strain>
    </source>
</reference>
<name>A0A250JD39_9BACT</name>
<dbReference type="InterPro" id="IPR019052">
    <property type="entry name" value="DUF2383"/>
</dbReference>
<dbReference type="KEGG" id="cfus:CYFUS_006954"/>
<evidence type="ECO:0000259" key="1">
    <source>
        <dbReference type="Pfam" id="PF09537"/>
    </source>
</evidence>
<evidence type="ECO:0000313" key="2">
    <source>
        <dbReference type="EMBL" id="ATB41488.1"/>
    </source>
</evidence>
<dbReference type="AlphaFoldDB" id="A0A250JD39"/>
<evidence type="ECO:0000313" key="3">
    <source>
        <dbReference type="Proteomes" id="UP000217257"/>
    </source>
</evidence>
<accession>A0A250JD39</accession>
<feature type="domain" description="DUF2383" evidence="1">
    <location>
        <begin position="9"/>
        <end position="115"/>
    </location>
</feature>
<dbReference type="InterPro" id="IPR009078">
    <property type="entry name" value="Ferritin-like_SF"/>
</dbReference>